<keyword evidence="8" id="KW-1185">Reference proteome</keyword>
<dbReference type="SUPFAM" id="SSF90229">
    <property type="entry name" value="CCCH zinc finger"/>
    <property type="match status" value="1"/>
</dbReference>
<feature type="compositionally biased region" description="Basic and acidic residues" evidence="5">
    <location>
        <begin position="1036"/>
        <end position="1052"/>
    </location>
</feature>
<feature type="compositionally biased region" description="Polar residues" evidence="5">
    <location>
        <begin position="82"/>
        <end position="91"/>
    </location>
</feature>
<feature type="compositionally biased region" description="Polar residues" evidence="5">
    <location>
        <begin position="47"/>
        <end position="66"/>
    </location>
</feature>
<feature type="region of interest" description="Disordered" evidence="5">
    <location>
        <begin position="622"/>
        <end position="666"/>
    </location>
</feature>
<dbReference type="InterPro" id="IPR000571">
    <property type="entry name" value="Znf_CCCH"/>
</dbReference>
<name>A0AA43TNA5_9LECA</name>
<feature type="region of interest" description="Disordered" evidence="5">
    <location>
        <begin position="680"/>
        <end position="713"/>
    </location>
</feature>
<dbReference type="Proteomes" id="UP001161017">
    <property type="component" value="Unassembled WGS sequence"/>
</dbReference>
<comment type="caution">
    <text evidence="7">The sequence shown here is derived from an EMBL/GenBank/DDBJ whole genome shotgun (WGS) entry which is preliminary data.</text>
</comment>
<evidence type="ECO:0000256" key="2">
    <source>
        <dbReference type="ARBA" id="ARBA00022771"/>
    </source>
</evidence>
<dbReference type="GO" id="GO:0008157">
    <property type="term" value="F:protein phosphatase 1 binding"/>
    <property type="evidence" value="ECO:0007669"/>
    <property type="project" value="TreeGrafter"/>
</dbReference>
<evidence type="ECO:0000256" key="5">
    <source>
        <dbReference type="SAM" id="MobiDB-lite"/>
    </source>
</evidence>
<evidence type="ECO:0000313" key="8">
    <source>
        <dbReference type="Proteomes" id="UP001161017"/>
    </source>
</evidence>
<keyword evidence="1 4" id="KW-0479">Metal-binding</keyword>
<feature type="compositionally biased region" description="Basic and acidic residues" evidence="5">
    <location>
        <begin position="681"/>
        <end position="703"/>
    </location>
</feature>
<feature type="compositionally biased region" description="Basic and acidic residues" evidence="5">
    <location>
        <begin position="556"/>
        <end position="573"/>
    </location>
</feature>
<dbReference type="AlphaFoldDB" id="A0AA43TNA5"/>
<evidence type="ECO:0000259" key="6">
    <source>
        <dbReference type="PROSITE" id="PS50103"/>
    </source>
</evidence>
<dbReference type="GO" id="GO:0000785">
    <property type="term" value="C:chromatin"/>
    <property type="evidence" value="ECO:0007669"/>
    <property type="project" value="TreeGrafter"/>
</dbReference>
<feature type="compositionally biased region" description="Basic and acidic residues" evidence="5">
    <location>
        <begin position="813"/>
        <end position="825"/>
    </location>
</feature>
<feature type="domain" description="C3H1-type" evidence="6">
    <location>
        <begin position="1068"/>
        <end position="1089"/>
    </location>
</feature>
<accession>A0AA43TNA5</accession>
<feature type="compositionally biased region" description="Polar residues" evidence="5">
    <location>
        <begin position="574"/>
        <end position="591"/>
    </location>
</feature>
<dbReference type="Pfam" id="PF18345">
    <property type="entry name" value="zf_CCCH_4"/>
    <property type="match status" value="1"/>
</dbReference>
<proteinExistence type="predicted"/>
<feature type="compositionally biased region" description="Basic residues" evidence="5">
    <location>
        <begin position="704"/>
        <end position="713"/>
    </location>
</feature>
<feature type="compositionally biased region" description="Basic and acidic residues" evidence="5">
    <location>
        <begin position="524"/>
        <end position="537"/>
    </location>
</feature>
<evidence type="ECO:0000256" key="4">
    <source>
        <dbReference type="PROSITE-ProRule" id="PRU00723"/>
    </source>
</evidence>
<feature type="compositionally biased region" description="Polar residues" evidence="5">
    <location>
        <begin position="157"/>
        <end position="174"/>
    </location>
</feature>
<feature type="compositionally biased region" description="Basic and acidic residues" evidence="5">
    <location>
        <begin position="641"/>
        <end position="655"/>
    </location>
</feature>
<dbReference type="PANTHER" id="PTHR46557">
    <property type="entry name" value="SERINE/THREONINE-PROTEIN PHOSPHATASE 1 REGULATORY SUBUNIT 10-RELATED"/>
    <property type="match status" value="1"/>
</dbReference>
<evidence type="ECO:0000256" key="3">
    <source>
        <dbReference type="ARBA" id="ARBA00022833"/>
    </source>
</evidence>
<feature type="region of interest" description="Disordered" evidence="5">
    <location>
        <begin position="306"/>
        <end position="363"/>
    </location>
</feature>
<organism evidence="7 8">
    <name type="scientific">Ramalina farinacea</name>
    <dbReference type="NCBI Taxonomy" id="258253"/>
    <lineage>
        <taxon>Eukaryota</taxon>
        <taxon>Fungi</taxon>
        <taxon>Dikarya</taxon>
        <taxon>Ascomycota</taxon>
        <taxon>Pezizomycotina</taxon>
        <taxon>Lecanoromycetes</taxon>
        <taxon>OSLEUM clade</taxon>
        <taxon>Lecanoromycetidae</taxon>
        <taxon>Lecanorales</taxon>
        <taxon>Lecanorineae</taxon>
        <taxon>Ramalinaceae</taxon>
        <taxon>Ramalina</taxon>
    </lineage>
</organism>
<feature type="region of interest" description="Disordered" evidence="5">
    <location>
        <begin position="144"/>
        <end position="203"/>
    </location>
</feature>
<feature type="region of interest" description="Disordered" evidence="5">
    <location>
        <begin position="1"/>
        <end position="107"/>
    </location>
</feature>
<dbReference type="SMART" id="SM00356">
    <property type="entry name" value="ZnF_C3H1"/>
    <property type="match status" value="1"/>
</dbReference>
<feature type="compositionally biased region" description="Low complexity" evidence="5">
    <location>
        <begin position="316"/>
        <end position="330"/>
    </location>
</feature>
<dbReference type="GO" id="GO:0072357">
    <property type="term" value="C:PTW/PP1 phosphatase complex"/>
    <property type="evidence" value="ECO:0007669"/>
    <property type="project" value="TreeGrafter"/>
</dbReference>
<dbReference type="InterPro" id="IPR036855">
    <property type="entry name" value="Znf_CCCH_sf"/>
</dbReference>
<feature type="region of interest" description="Disordered" evidence="5">
    <location>
        <begin position="734"/>
        <end position="869"/>
    </location>
</feature>
<feature type="compositionally biased region" description="Polar residues" evidence="5">
    <location>
        <begin position="22"/>
        <end position="33"/>
    </location>
</feature>
<dbReference type="PANTHER" id="PTHR46557:SF1">
    <property type="entry name" value="SERINE_THREONINE-PROTEIN PHOSPHATASE 1 REGULATORY SUBUNIT 10"/>
    <property type="match status" value="1"/>
</dbReference>
<feature type="compositionally biased region" description="Low complexity" evidence="5">
    <location>
        <begin position="656"/>
        <end position="666"/>
    </location>
</feature>
<keyword evidence="2 4" id="KW-0863">Zinc-finger</keyword>
<dbReference type="Gene3D" id="1.20.120.1350">
    <property type="entry name" value="Pneumovirus matrix protein 2 (M2), zinc-binding domain"/>
    <property type="match status" value="1"/>
</dbReference>
<feature type="compositionally biased region" description="Acidic residues" evidence="5">
    <location>
        <begin position="765"/>
        <end position="776"/>
    </location>
</feature>
<dbReference type="EMBL" id="JAPUFD010000001">
    <property type="protein sequence ID" value="MDI1485221.1"/>
    <property type="molecule type" value="Genomic_DNA"/>
</dbReference>
<protein>
    <recommendedName>
        <fullName evidence="6">C3H1-type domain-containing protein</fullName>
    </recommendedName>
</protein>
<keyword evidence="3 4" id="KW-0862">Zinc</keyword>
<feature type="region of interest" description="Disordered" evidence="5">
    <location>
        <begin position="1007"/>
        <end position="1059"/>
    </location>
</feature>
<feature type="zinc finger region" description="C3H1-type" evidence="4">
    <location>
        <begin position="1068"/>
        <end position="1089"/>
    </location>
</feature>
<feature type="region of interest" description="Disordered" evidence="5">
    <location>
        <begin position="524"/>
        <end position="595"/>
    </location>
</feature>
<gene>
    <name evidence="7" type="ORF">OHK93_000358</name>
</gene>
<dbReference type="PROSITE" id="PS50103">
    <property type="entry name" value="ZF_C3H1"/>
    <property type="match status" value="1"/>
</dbReference>
<dbReference type="GO" id="GO:0008270">
    <property type="term" value="F:zinc ion binding"/>
    <property type="evidence" value="ECO:0007669"/>
    <property type="project" value="UniProtKB-KW"/>
</dbReference>
<sequence>MDARGGDQYNNSHAGNAENAGQPYSFQGNQSDPFNAFINADDEESFDNSWQNPNPNYAPSNPQINNGFEHAGQPWSQPPYQQPEASYSNVPQFGIGSAYPSNDNGFQYPPAFNAKSADFASRGSIQQTPFQAISTFSTDTLSHTHGFDYSGPRELQEASQTISPAAIESHSNYAQPFDPDSNKSAPKRAGPTTGTFPQVQIRGDSPAALSIQEWRQLATRTVKSIDRPGWRIKPTNHFASATQSKRFDGFIFVGNSSVTVNSGKATVPRYKRKKSRNEAMQLLEKEKGDGPWHPDREPLVKKLKVAAAKQTGTKPSASSAQSRSSSSSDSSDSDSDDSSVYSESEPEKVPDEPSPLPSSRPVDPNKAVEYDLIKAVWAKRSSVLPGPAIRSALTETWDIFKAIKDRFKSKQTSLQQAIEKKDQTNERAFERRVTEQRRLLESCINLTMKHGHPSIVEKLGENPALLVALQPFLTDRIKNGEYTGSFISTILQFVAQYENIDSSVLEKTKMDKLLQRFEKRGDEQGKSLTKKIVDNAKRANRKPSVGSHANGVKRKTSMDDARSGPIDTNKKVSTEPSSTKASAGSPTTGKSKSAGIDAKANIKSASDASDSKTKVVNVAAKPSGFFSSLKSASKKPGSATKSEDAKSSAAPEKKNTASTAGASTAPTAAFSFAATMASLAKQKEETPAKVEEKRKPETAEEKRKRLRKEQRRKLRVSFKSDDELVSVRTFVHDPEEELGHEKSQVRDVGDSKGEGQMLKMHKDLELDEEDDYEPPEEIPSLWVPPLATDFGDMEESQVNTNYLTRGGRLEVNSPERELQQDREKTSLMAIYPSRSDIPPSPREPTDSSGDDFSPEQTFGPPGSVTEVSVHNNSRVLSLLTISKAREAEYRARRVAPAAAPTPPAPDINALLQIINSTKQEQPRQMQTQQTPATDPSNPLNAIFAKLAPAPPAPMPGQNAAPAAFNLQAVLAGAGMPQPQQQPYQPAPAYNTPAANPVANLQAILSQFNNGQGGAPQAPPMQGFNYNSNPSPYPPMNEERKRQLEHEEGDYGRKKARGGKPFMGVPHLPCKFWQEGKCRKGDECTFLHDT</sequence>
<evidence type="ECO:0000256" key="1">
    <source>
        <dbReference type="ARBA" id="ARBA00022723"/>
    </source>
</evidence>
<feature type="compositionally biased region" description="Basic and acidic residues" evidence="5">
    <location>
        <begin position="734"/>
        <end position="753"/>
    </location>
</feature>
<evidence type="ECO:0000313" key="7">
    <source>
        <dbReference type="EMBL" id="MDI1485221.1"/>
    </source>
</evidence>
<reference evidence="7" key="1">
    <citation type="journal article" date="2023" name="Genome Biol. Evol.">
        <title>First Whole Genome Sequence and Flow Cytometry Genome Size Data for the Lichen-Forming Fungus Ramalina farinacea (Ascomycota).</title>
        <authorList>
            <person name="Llewellyn T."/>
            <person name="Mian S."/>
            <person name="Hill R."/>
            <person name="Leitch I.J."/>
            <person name="Gaya E."/>
        </authorList>
    </citation>
    <scope>NUCLEOTIDE SEQUENCE</scope>
    <source>
        <strain evidence="7">LIQ254RAFAR</strain>
    </source>
</reference>